<dbReference type="Pfam" id="PF13419">
    <property type="entry name" value="HAD_2"/>
    <property type="match status" value="1"/>
</dbReference>
<dbReference type="SUPFAM" id="SSF56784">
    <property type="entry name" value="HAD-like"/>
    <property type="match status" value="1"/>
</dbReference>
<dbReference type="Gene3D" id="3.40.50.1000">
    <property type="entry name" value="HAD superfamily/HAD-like"/>
    <property type="match status" value="1"/>
</dbReference>
<name>A0A1C7IDG2_9FIRM</name>
<dbReference type="AlphaFoldDB" id="A0A1C7IDG2"/>
<dbReference type="KEGG" id="byl:A4V09_19280"/>
<keyword evidence="2" id="KW-1185">Reference proteome</keyword>
<dbReference type="EMBL" id="CP015405">
    <property type="protein sequence ID" value="ANU77697.1"/>
    <property type="molecule type" value="Genomic_DNA"/>
</dbReference>
<evidence type="ECO:0000313" key="2">
    <source>
        <dbReference type="Proteomes" id="UP000092574"/>
    </source>
</evidence>
<accession>A0A1C7IDG2</accession>
<dbReference type="InterPro" id="IPR036412">
    <property type="entry name" value="HAD-like_sf"/>
</dbReference>
<dbReference type="InterPro" id="IPR023214">
    <property type="entry name" value="HAD_sf"/>
</dbReference>
<dbReference type="InterPro" id="IPR041492">
    <property type="entry name" value="HAD_2"/>
</dbReference>
<dbReference type="OrthoDB" id="9796026at2"/>
<proteinExistence type="predicted"/>
<evidence type="ECO:0000313" key="1">
    <source>
        <dbReference type="EMBL" id="ANU77697.1"/>
    </source>
</evidence>
<gene>
    <name evidence="1" type="ORF">A4V09_19280</name>
</gene>
<dbReference type="STRING" id="1796616.A4V09_19280"/>
<organism evidence="1 2">
    <name type="scientific">Blautia pseudococcoides</name>
    <dbReference type="NCBI Taxonomy" id="1796616"/>
    <lineage>
        <taxon>Bacteria</taxon>
        <taxon>Bacillati</taxon>
        <taxon>Bacillota</taxon>
        <taxon>Clostridia</taxon>
        <taxon>Lachnospirales</taxon>
        <taxon>Lachnospiraceae</taxon>
        <taxon>Blautia</taxon>
    </lineage>
</organism>
<protein>
    <submittedName>
        <fullName evidence="1">Phosphoglycolate phosphatase</fullName>
    </submittedName>
</protein>
<reference evidence="1" key="1">
    <citation type="submission" date="2017-04" db="EMBL/GenBank/DDBJ databases">
        <title>Complete Genome Sequences of Twelve Strains of a Stable Defined Moderately Diverse Mouse Microbiota 2 (sDMDMm2).</title>
        <authorList>
            <person name="Uchimura Y."/>
            <person name="Wyss M."/>
            <person name="Brugiroux S."/>
            <person name="Limenitakis J.P."/>
            <person name="Stecher B."/>
            <person name="McCoy K.D."/>
            <person name="Macpherson A.J."/>
        </authorList>
    </citation>
    <scope>NUCLEOTIDE SEQUENCE</scope>
    <source>
        <strain evidence="1">YL58</strain>
    </source>
</reference>
<dbReference type="RefSeq" id="WP_065543803.1">
    <property type="nucleotide sequence ID" value="NZ_CP015405.2"/>
</dbReference>
<dbReference type="CDD" id="cd01427">
    <property type="entry name" value="HAD_like"/>
    <property type="match status" value="1"/>
</dbReference>
<sequence length="281" mass="32174">MKVVAKDFEKSKDFLICIDSDGCAMDTMDVKHMRCFAPCLVHEWDLGEYRDDIVRLWRKINLLSRSRGINRFKGLAKILVEINENYVRVDGMDELVYWVQTTDELSDESLREAYERTGCICMKKALEWSRLVNDSIVMISNSRKSPFDGVEEALRLMGDKADVVIVTASNGKEIRKEWEDSGLMEYADLLLSQESGTKEACLQSLSERGYEKDHVLMIGDAPADKMAAESADALFYPVLAYQETESWEEFTEEGLKHFLEGTFAGTYQEAKIKEFYANLDI</sequence>
<dbReference type="Proteomes" id="UP000092574">
    <property type="component" value="Chromosome"/>
</dbReference>